<dbReference type="SUPFAM" id="SSF52540">
    <property type="entry name" value="P-loop containing nucleoside triphosphate hydrolases"/>
    <property type="match status" value="1"/>
</dbReference>
<dbReference type="InterPro" id="IPR052026">
    <property type="entry name" value="ExeA_AAA_ATPase_DNA-bind"/>
</dbReference>
<dbReference type="InterPro" id="IPR027417">
    <property type="entry name" value="P-loop_NTPase"/>
</dbReference>
<accession>A0ABW9UD20</accession>
<evidence type="ECO:0000313" key="2">
    <source>
        <dbReference type="EMBL" id="MVQ37261.1"/>
    </source>
</evidence>
<evidence type="ECO:0000259" key="1">
    <source>
        <dbReference type="SMART" id="SM00382"/>
    </source>
</evidence>
<comment type="caution">
    <text evidence="2">The sequence shown here is derived from an EMBL/GenBank/DDBJ whole genome shotgun (WGS) entry which is preliminary data.</text>
</comment>
<dbReference type="Proteomes" id="UP000467637">
    <property type="component" value="Unassembled WGS sequence"/>
</dbReference>
<dbReference type="PANTHER" id="PTHR35894">
    <property type="entry name" value="GENERAL SECRETION PATHWAY PROTEIN A-RELATED"/>
    <property type="match status" value="1"/>
</dbReference>
<dbReference type="EMBL" id="WSEM01000016">
    <property type="protein sequence ID" value="MVQ37261.1"/>
    <property type="molecule type" value="Genomic_DNA"/>
</dbReference>
<reference evidence="2 3" key="1">
    <citation type="submission" date="2019-12" db="EMBL/GenBank/DDBJ databases">
        <authorList>
            <person name="Huq M.A."/>
        </authorList>
    </citation>
    <scope>NUCLEOTIDE SEQUENCE [LARGE SCALE GENOMIC DNA]</scope>
    <source>
        <strain evidence="2 3">MAH-34</strain>
    </source>
</reference>
<feature type="domain" description="AAA+ ATPase" evidence="1">
    <location>
        <begin position="42"/>
        <end position="203"/>
    </location>
</feature>
<name>A0ABW9UD20_9BACL</name>
<organism evidence="2 3">
    <name type="scientific">Paenibacillus anseongense</name>
    <dbReference type="NCBI Taxonomy" id="2682845"/>
    <lineage>
        <taxon>Bacteria</taxon>
        <taxon>Bacillati</taxon>
        <taxon>Bacillota</taxon>
        <taxon>Bacilli</taxon>
        <taxon>Bacillales</taxon>
        <taxon>Paenibacillaceae</taxon>
        <taxon>Paenibacillus</taxon>
    </lineage>
</organism>
<dbReference type="RefSeq" id="WP_157321755.1">
    <property type="nucleotide sequence ID" value="NZ_WSEM01000016.1"/>
</dbReference>
<dbReference type="PANTHER" id="PTHR35894:SF1">
    <property type="entry name" value="PHOSPHORIBULOKINASE _ URIDINE KINASE FAMILY"/>
    <property type="match status" value="1"/>
</dbReference>
<proteinExistence type="predicted"/>
<dbReference type="SMART" id="SM00382">
    <property type="entry name" value="AAA"/>
    <property type="match status" value="1"/>
</dbReference>
<gene>
    <name evidence="2" type="ORF">GON05_21825</name>
</gene>
<dbReference type="Gene3D" id="3.40.50.300">
    <property type="entry name" value="P-loop containing nucleotide triphosphate hydrolases"/>
    <property type="match status" value="1"/>
</dbReference>
<dbReference type="InterPro" id="IPR008868">
    <property type="entry name" value="TniB"/>
</dbReference>
<protein>
    <submittedName>
        <fullName evidence="2">AAA family ATPase</fullName>
    </submittedName>
</protein>
<dbReference type="InterPro" id="IPR003593">
    <property type="entry name" value="AAA+_ATPase"/>
</dbReference>
<dbReference type="Pfam" id="PF05621">
    <property type="entry name" value="TniB"/>
    <property type="match status" value="1"/>
</dbReference>
<sequence>MLTLTREDKFRFIEGIRIIHPQFQKAMNFIEEAHHESTYSSDPLSVLIYGDSGAGKTTIYETYIAKFNKVESQTVNGMKLTTRVILYVSVPSPASHVNLTERLLTELGDQYPNRGTSSQKYNRLVNLINSNRVELILLDEFQHFVDRDKEKVIYKISDWFKSLINQTKVPFVLFGLEDSGVVLDCNPQLSRRFPIRLNLKPFGYNSKSEVETFRRLLHEIDLQLAEVFVSPAMLADELLCDRMYYATRGSIDSIMKLIRKAAKYAIDREAECIELADFARAYELYTHVSMGKTVNPFLIEDFSLSKFPLT</sequence>
<keyword evidence="3" id="KW-1185">Reference proteome</keyword>
<evidence type="ECO:0000313" key="3">
    <source>
        <dbReference type="Proteomes" id="UP000467637"/>
    </source>
</evidence>